<accession>A0ABU8C282</accession>
<protein>
    <submittedName>
        <fullName evidence="2">TniQ family protein</fullName>
    </submittedName>
</protein>
<dbReference type="Proteomes" id="UP001375382">
    <property type="component" value="Unassembled WGS sequence"/>
</dbReference>
<sequence>MNLPFKPQLLPDEHMLSGVARMLLLVGYKNLQDAQMKLFSRSVPLSNSVLVHSAMEFYLKDATTKPDRQKLILRHSLLGYYSHGLPYKVVKAALNNEMRDATTPRIPQLTKLKFAGVWRYCPVCAESDLLQYGMPYWRTSHQIPSSITCNHHPEIFLVSGCENCGSSITDLIEQPLPVVGSCAKCSATLEAKIFNHNEVTKWVQTQGLKLLYEADDLIRLRFGHPMKYGVSLMASVKGISGWERIDEAENSFDAWLRINDLGIYFTPDVMESNDRVKRLYSAIRYAETVPPVCHLLAYQFLGLSDFNQLVLQDDHIPSVVTV</sequence>
<evidence type="ECO:0000259" key="1">
    <source>
        <dbReference type="Pfam" id="PF06527"/>
    </source>
</evidence>
<comment type="caution">
    <text evidence="2">The sequence shown here is derived from an EMBL/GenBank/DDBJ whole genome shotgun (WGS) entry which is preliminary data.</text>
</comment>
<feature type="domain" description="TniQ" evidence="1">
    <location>
        <begin position="4"/>
        <end position="152"/>
    </location>
</feature>
<keyword evidence="3" id="KW-1185">Reference proteome</keyword>
<evidence type="ECO:0000313" key="2">
    <source>
        <dbReference type="EMBL" id="MEH8015785.1"/>
    </source>
</evidence>
<dbReference type="RefSeq" id="WP_335734205.1">
    <property type="nucleotide sequence ID" value="NZ_JALAAR010000001.1"/>
</dbReference>
<dbReference type="Pfam" id="PF06527">
    <property type="entry name" value="TniQ"/>
    <property type="match status" value="1"/>
</dbReference>
<dbReference type="InterPro" id="IPR009492">
    <property type="entry name" value="TniQ"/>
</dbReference>
<evidence type="ECO:0000313" key="3">
    <source>
        <dbReference type="Proteomes" id="UP001375382"/>
    </source>
</evidence>
<proteinExistence type="predicted"/>
<name>A0ABU8C282_9GAMM</name>
<reference evidence="2 3" key="1">
    <citation type="journal article" date="2023" name="Ecotoxicol. Environ. Saf.">
        <title>Mercury remediation potential of mercury-resistant strain Rheinheimera metallidurans sp. nov. isolated from a municipal waste dumping site.</title>
        <authorList>
            <person name="Yadav V."/>
            <person name="Manjhi A."/>
            <person name="Vadakedath N."/>
        </authorList>
    </citation>
    <scope>NUCLEOTIDE SEQUENCE [LARGE SCALE GENOMIC DNA]</scope>
    <source>
        <strain evidence="2 3">E-49</strain>
    </source>
</reference>
<organism evidence="2 3">
    <name type="scientific">Rheinheimera muenzenbergensis</name>
    <dbReference type="NCBI Taxonomy" id="1193628"/>
    <lineage>
        <taxon>Bacteria</taxon>
        <taxon>Pseudomonadati</taxon>
        <taxon>Pseudomonadota</taxon>
        <taxon>Gammaproteobacteria</taxon>
        <taxon>Chromatiales</taxon>
        <taxon>Chromatiaceae</taxon>
        <taxon>Rheinheimera</taxon>
    </lineage>
</organism>
<dbReference type="EMBL" id="JALAAR010000001">
    <property type="protein sequence ID" value="MEH8015785.1"/>
    <property type="molecule type" value="Genomic_DNA"/>
</dbReference>
<gene>
    <name evidence="2" type="ORF">MN202_00945</name>
</gene>